<evidence type="ECO:0000259" key="3">
    <source>
        <dbReference type="PROSITE" id="PS50102"/>
    </source>
</evidence>
<sequence>LGQDVILHFAGKRRRSGLQDGPQNKKSRYDDIEPCKAPYIEVIKLIGLSQEDWLKAASLSPKAVESISNITDMFRIERSPENKLMLKYRAAEWRIEDCTVYLDNLPLGCTAEKVARFARKFGTVVEVRVPRTSSRPVPSRYGIIEVGKHSRSFAFLQFTGPEACQNMCEFSGKTAPSDDHVDGEHNISNSDCGEGRRLSCGKKKKSKGHRLNSEKKHNRKKRRRRRKRRTEIGPHTVIGSLNDYFAKIQVFSFTRYMELRQEYIALRRQSDSQASASTRKDSRFAEFASRLCDGKLRHKLESYRDCYWNADMAEEV</sequence>
<organism evidence="4 5">
    <name type="scientific">Teladorsagia circumcincta</name>
    <name type="common">Brown stomach worm</name>
    <name type="synonym">Ostertagia circumcincta</name>
    <dbReference type="NCBI Taxonomy" id="45464"/>
    <lineage>
        <taxon>Eukaryota</taxon>
        <taxon>Metazoa</taxon>
        <taxon>Ecdysozoa</taxon>
        <taxon>Nematoda</taxon>
        <taxon>Chromadorea</taxon>
        <taxon>Rhabditida</taxon>
        <taxon>Rhabditina</taxon>
        <taxon>Rhabditomorpha</taxon>
        <taxon>Strongyloidea</taxon>
        <taxon>Trichostrongylidae</taxon>
        <taxon>Teladorsagia</taxon>
    </lineage>
</organism>
<dbReference type="PROSITE" id="PS50102">
    <property type="entry name" value="RRM"/>
    <property type="match status" value="1"/>
</dbReference>
<dbReference type="EMBL" id="KZ346867">
    <property type="protein sequence ID" value="PIO68903.1"/>
    <property type="molecule type" value="Genomic_DNA"/>
</dbReference>
<evidence type="ECO:0000313" key="5">
    <source>
        <dbReference type="Proteomes" id="UP000230423"/>
    </source>
</evidence>
<dbReference type="GO" id="GO:0003723">
    <property type="term" value="F:RNA binding"/>
    <property type="evidence" value="ECO:0007669"/>
    <property type="project" value="UniProtKB-UniRule"/>
</dbReference>
<dbReference type="InterPro" id="IPR012677">
    <property type="entry name" value="Nucleotide-bd_a/b_plait_sf"/>
</dbReference>
<dbReference type="Proteomes" id="UP000230423">
    <property type="component" value="Unassembled WGS sequence"/>
</dbReference>
<feature type="compositionally biased region" description="Basic residues" evidence="2">
    <location>
        <begin position="199"/>
        <end position="229"/>
    </location>
</feature>
<dbReference type="AlphaFoldDB" id="A0A2G9UFG3"/>
<dbReference type="SUPFAM" id="SSF54928">
    <property type="entry name" value="RNA-binding domain, RBD"/>
    <property type="match status" value="1"/>
</dbReference>
<reference evidence="4" key="1">
    <citation type="submission" date="2015-09" db="EMBL/GenBank/DDBJ databases">
        <title>Draft genome of the parasitic nematode Teladorsagia circumcincta isolate WARC Sus (inbred).</title>
        <authorList>
            <person name="Mitreva M."/>
        </authorList>
    </citation>
    <scope>NUCLEOTIDE SEQUENCE [LARGE SCALE GENOMIC DNA]</scope>
    <source>
        <strain evidence="4">S</strain>
    </source>
</reference>
<feature type="region of interest" description="Disordered" evidence="2">
    <location>
        <begin position="175"/>
        <end position="233"/>
    </location>
</feature>
<proteinExistence type="predicted"/>
<feature type="non-terminal residue" evidence="4">
    <location>
        <position position="1"/>
    </location>
</feature>
<evidence type="ECO:0000256" key="1">
    <source>
        <dbReference type="PROSITE-ProRule" id="PRU00176"/>
    </source>
</evidence>
<dbReference type="InterPro" id="IPR035979">
    <property type="entry name" value="RBD_domain_sf"/>
</dbReference>
<keyword evidence="1" id="KW-0694">RNA-binding</keyword>
<dbReference type="Pfam" id="PF00076">
    <property type="entry name" value="RRM_1"/>
    <property type="match status" value="1"/>
</dbReference>
<keyword evidence="5" id="KW-1185">Reference proteome</keyword>
<evidence type="ECO:0000313" key="4">
    <source>
        <dbReference type="EMBL" id="PIO68903.1"/>
    </source>
</evidence>
<gene>
    <name evidence="4" type="ORF">TELCIR_09292</name>
</gene>
<protein>
    <recommendedName>
        <fullName evidence="3">RRM domain-containing protein</fullName>
    </recommendedName>
</protein>
<feature type="compositionally biased region" description="Basic and acidic residues" evidence="2">
    <location>
        <begin position="176"/>
        <end position="185"/>
    </location>
</feature>
<dbReference type="InterPro" id="IPR000504">
    <property type="entry name" value="RRM_dom"/>
</dbReference>
<dbReference type="Gene3D" id="3.30.70.330">
    <property type="match status" value="1"/>
</dbReference>
<dbReference type="OrthoDB" id="439993at2759"/>
<accession>A0A2G9UFG3</accession>
<feature type="domain" description="RRM" evidence="3">
    <location>
        <begin position="98"/>
        <end position="205"/>
    </location>
</feature>
<dbReference type="CDD" id="cd00590">
    <property type="entry name" value="RRM_SF"/>
    <property type="match status" value="1"/>
</dbReference>
<evidence type="ECO:0000256" key="2">
    <source>
        <dbReference type="SAM" id="MobiDB-lite"/>
    </source>
</evidence>
<name>A0A2G9UFG3_TELCI</name>